<evidence type="ECO:0000313" key="5">
    <source>
        <dbReference type="EMBL" id="GIG34764.1"/>
    </source>
</evidence>
<dbReference type="Gene3D" id="3.40.190.10">
    <property type="entry name" value="Periplasmic binding protein-like II"/>
    <property type="match status" value="2"/>
</dbReference>
<dbReference type="GO" id="GO:0030973">
    <property type="term" value="F:molybdate ion binding"/>
    <property type="evidence" value="ECO:0007669"/>
    <property type="project" value="TreeGrafter"/>
</dbReference>
<name>A0A919U450_9CELL</name>
<comment type="similarity">
    <text evidence="1">Belongs to the bacterial solute-binding protein ModA family.</text>
</comment>
<gene>
    <name evidence="5" type="ORF">Cpa01nite_01450</name>
</gene>
<proteinExistence type="inferred from homology"/>
<keyword evidence="4" id="KW-0500">Molybdenum</keyword>
<accession>A0A919U450</accession>
<evidence type="ECO:0000256" key="3">
    <source>
        <dbReference type="ARBA" id="ARBA00022729"/>
    </source>
</evidence>
<dbReference type="InterPro" id="IPR050682">
    <property type="entry name" value="ModA/WtpA"/>
</dbReference>
<feature type="binding site" evidence="4">
    <location>
        <position position="62"/>
    </location>
    <ligand>
        <name>molybdate</name>
        <dbReference type="ChEBI" id="CHEBI:36264"/>
    </ligand>
</feature>
<dbReference type="GO" id="GO:0046872">
    <property type="term" value="F:metal ion binding"/>
    <property type="evidence" value="ECO:0007669"/>
    <property type="project" value="UniProtKB-KW"/>
</dbReference>
<evidence type="ECO:0000256" key="4">
    <source>
        <dbReference type="PIRSR" id="PIRSR004846-1"/>
    </source>
</evidence>
<feature type="binding site" evidence="4">
    <location>
        <position position="208"/>
    </location>
    <ligand>
        <name>molybdate</name>
        <dbReference type="ChEBI" id="CHEBI:36264"/>
    </ligand>
</feature>
<reference evidence="5" key="1">
    <citation type="submission" date="2021-01" db="EMBL/GenBank/DDBJ databases">
        <title>Whole genome shotgun sequence of Cellulomonas pakistanensis NBRC 110800.</title>
        <authorList>
            <person name="Komaki H."/>
            <person name="Tamura T."/>
        </authorList>
    </citation>
    <scope>NUCLEOTIDE SEQUENCE</scope>
    <source>
        <strain evidence="5">NBRC 110800</strain>
    </source>
</reference>
<sequence>MTRRGPRRRAIPAALAALLVLGVLGCASGPGRADGASGPGTATSPAAGDAVAGELVVLAAASLQGTFTELAAVFEEAHPGVTVTLSFGGSSALARQLLAGAPADLFAAASAATMADAAEVTEDPVVFARNTLEIAVPPGNPGAVSGLADLADPARLIALCAVEVPCGAASARVLEVAGLAPAPDTYEADVTATLTKVVLGEVDAALVYRTDVLAAGDAVESIPFPEAVAAVNDYPVAVLTDAPNPAAARAFVALLLGNEARAVLVAAGFAGG</sequence>
<dbReference type="Pfam" id="PF13531">
    <property type="entry name" value="SBP_bac_11"/>
    <property type="match status" value="1"/>
</dbReference>
<dbReference type="SUPFAM" id="SSF53850">
    <property type="entry name" value="Periplasmic binding protein-like II"/>
    <property type="match status" value="1"/>
</dbReference>
<keyword evidence="6" id="KW-1185">Reference proteome</keyword>
<feature type="binding site" evidence="4">
    <location>
        <position position="90"/>
    </location>
    <ligand>
        <name>molybdate</name>
        <dbReference type="ChEBI" id="CHEBI:36264"/>
    </ligand>
</feature>
<feature type="binding site" evidence="4">
    <location>
        <position position="190"/>
    </location>
    <ligand>
        <name>molybdate</name>
        <dbReference type="ChEBI" id="CHEBI:36264"/>
    </ligand>
</feature>
<comment type="caution">
    <text evidence="5">The sequence shown here is derived from an EMBL/GenBank/DDBJ whole genome shotgun (WGS) entry which is preliminary data.</text>
</comment>
<dbReference type="EMBL" id="BONO01000001">
    <property type="protein sequence ID" value="GIG34764.1"/>
    <property type="molecule type" value="Genomic_DNA"/>
</dbReference>
<dbReference type="Proteomes" id="UP000642125">
    <property type="component" value="Unassembled WGS sequence"/>
</dbReference>
<dbReference type="AlphaFoldDB" id="A0A919U450"/>
<evidence type="ECO:0000256" key="2">
    <source>
        <dbReference type="ARBA" id="ARBA00022723"/>
    </source>
</evidence>
<dbReference type="PIRSF" id="PIRSF004846">
    <property type="entry name" value="ModA"/>
    <property type="match status" value="1"/>
</dbReference>
<dbReference type="NCBIfam" id="TIGR01256">
    <property type="entry name" value="modA"/>
    <property type="match status" value="1"/>
</dbReference>
<dbReference type="InterPro" id="IPR005950">
    <property type="entry name" value="ModA"/>
</dbReference>
<dbReference type="PANTHER" id="PTHR30632">
    <property type="entry name" value="MOLYBDATE-BINDING PERIPLASMIC PROTEIN"/>
    <property type="match status" value="1"/>
</dbReference>
<dbReference type="RefSeq" id="WP_239068421.1">
    <property type="nucleotide sequence ID" value="NZ_BONO01000001.1"/>
</dbReference>
<dbReference type="PROSITE" id="PS51257">
    <property type="entry name" value="PROKAR_LIPOPROTEIN"/>
    <property type="match status" value="1"/>
</dbReference>
<keyword evidence="2 4" id="KW-0479">Metal-binding</keyword>
<dbReference type="PANTHER" id="PTHR30632:SF0">
    <property type="entry name" value="SULFATE-BINDING PROTEIN"/>
    <property type="match status" value="1"/>
</dbReference>
<dbReference type="GO" id="GO:0015689">
    <property type="term" value="P:molybdate ion transport"/>
    <property type="evidence" value="ECO:0007669"/>
    <property type="project" value="InterPro"/>
</dbReference>
<keyword evidence="3" id="KW-0732">Signal</keyword>
<protein>
    <submittedName>
        <fullName evidence="5">Molybdate-binding protein</fullName>
    </submittedName>
</protein>
<organism evidence="5 6">
    <name type="scientific">Cellulomonas pakistanensis</name>
    <dbReference type="NCBI Taxonomy" id="992287"/>
    <lineage>
        <taxon>Bacteria</taxon>
        <taxon>Bacillati</taxon>
        <taxon>Actinomycetota</taxon>
        <taxon>Actinomycetes</taxon>
        <taxon>Micrococcales</taxon>
        <taxon>Cellulomonadaceae</taxon>
        <taxon>Cellulomonas</taxon>
    </lineage>
</organism>
<evidence type="ECO:0000256" key="1">
    <source>
        <dbReference type="ARBA" id="ARBA00009175"/>
    </source>
</evidence>
<evidence type="ECO:0000313" key="6">
    <source>
        <dbReference type="Proteomes" id="UP000642125"/>
    </source>
</evidence>